<dbReference type="Gene3D" id="3.40.50.720">
    <property type="entry name" value="NAD(P)-binding Rossmann-like Domain"/>
    <property type="match status" value="1"/>
</dbReference>
<organism evidence="4 5">
    <name type="scientific">Desmonostoc muscorum LEGE 12446</name>
    <dbReference type="NCBI Taxonomy" id="1828758"/>
    <lineage>
        <taxon>Bacteria</taxon>
        <taxon>Bacillati</taxon>
        <taxon>Cyanobacteriota</taxon>
        <taxon>Cyanophyceae</taxon>
        <taxon>Nostocales</taxon>
        <taxon>Nostocaceae</taxon>
        <taxon>Desmonostoc</taxon>
    </lineage>
</organism>
<gene>
    <name evidence="4" type="ORF">IQ276_23190</name>
</gene>
<dbReference type="PRINTS" id="PR00081">
    <property type="entry name" value="GDHRDH"/>
</dbReference>
<keyword evidence="5" id="KW-1185">Reference proteome</keyword>
<dbReference type="PRINTS" id="PR00080">
    <property type="entry name" value="SDRFAMILY"/>
</dbReference>
<dbReference type="PROSITE" id="PS00061">
    <property type="entry name" value="ADH_SHORT"/>
    <property type="match status" value="1"/>
</dbReference>
<dbReference type="InterPro" id="IPR020904">
    <property type="entry name" value="Sc_DH/Rdtase_CS"/>
</dbReference>
<evidence type="ECO:0000313" key="5">
    <source>
        <dbReference type="Proteomes" id="UP000622533"/>
    </source>
</evidence>
<dbReference type="PANTHER" id="PTHR43976">
    <property type="entry name" value="SHORT CHAIN DEHYDROGENASE"/>
    <property type="match status" value="1"/>
</dbReference>
<reference evidence="4" key="1">
    <citation type="submission" date="2020-10" db="EMBL/GenBank/DDBJ databases">
        <authorList>
            <person name="Castelo-Branco R."/>
            <person name="Eusebio N."/>
            <person name="Adriana R."/>
            <person name="Vieira A."/>
            <person name="Brugerolle De Fraissinette N."/>
            <person name="Rezende De Castro R."/>
            <person name="Schneider M.P."/>
            <person name="Vasconcelos V."/>
            <person name="Leao P.N."/>
        </authorList>
    </citation>
    <scope>NUCLEOTIDE SEQUENCE</scope>
    <source>
        <strain evidence="4">LEGE 12446</strain>
    </source>
</reference>
<dbReference type="EMBL" id="JADEXS010000378">
    <property type="protein sequence ID" value="MBE9025217.1"/>
    <property type="molecule type" value="Genomic_DNA"/>
</dbReference>
<evidence type="ECO:0000256" key="1">
    <source>
        <dbReference type="ARBA" id="ARBA00006484"/>
    </source>
</evidence>
<dbReference type="PANTHER" id="PTHR43976:SF16">
    <property type="entry name" value="SHORT-CHAIN DEHYDROGENASE_REDUCTASE FAMILY PROTEIN"/>
    <property type="match status" value="1"/>
</dbReference>
<dbReference type="SUPFAM" id="SSF51735">
    <property type="entry name" value="NAD(P)-binding Rossmann-fold domains"/>
    <property type="match status" value="1"/>
</dbReference>
<proteinExistence type="inferred from homology"/>
<evidence type="ECO:0000313" key="4">
    <source>
        <dbReference type="EMBL" id="MBE9025217.1"/>
    </source>
</evidence>
<dbReference type="InterPro" id="IPR036291">
    <property type="entry name" value="NAD(P)-bd_dom_sf"/>
</dbReference>
<dbReference type="InterPro" id="IPR051911">
    <property type="entry name" value="SDR_oxidoreductase"/>
</dbReference>
<dbReference type="Pfam" id="PF00106">
    <property type="entry name" value="adh_short"/>
    <property type="match status" value="1"/>
</dbReference>
<dbReference type="Proteomes" id="UP000622533">
    <property type="component" value="Unassembled WGS sequence"/>
</dbReference>
<evidence type="ECO:0000256" key="3">
    <source>
        <dbReference type="RuleBase" id="RU000363"/>
    </source>
</evidence>
<keyword evidence="2" id="KW-0560">Oxidoreductase</keyword>
<dbReference type="NCBIfam" id="NF004824">
    <property type="entry name" value="PRK06180.1"/>
    <property type="match status" value="1"/>
</dbReference>
<sequence>MSNNNTKVWLITGSSSGFGRNLAQAVLRKGDRLIATARKPEQLQDLVNEYPDTAKAVSLDVTNPIQVKAAVDEAVKEFGQIDVLVNNAGYGLIGALEEVSDEQIRRNFDTNLFGAINTIRAVLPIMRQQKSGHIINMSAIAGFTNELGFSIYGGAKFALEGVSEAVHGEVAPLGIKVTIVEPGPFRTDFIGRSLDRATNSMDAYKPTVGKFLEFLEKIEGTQPGDPEKAAEALIKVVESENPPLRLVLGKYAYSKFRNKIASLTAELDAWEAVAANTDFES</sequence>
<dbReference type="CDD" id="cd05374">
    <property type="entry name" value="17beta-HSD-like_SDR_c"/>
    <property type="match status" value="1"/>
</dbReference>
<dbReference type="InterPro" id="IPR002347">
    <property type="entry name" value="SDR_fam"/>
</dbReference>
<dbReference type="NCBIfam" id="NF006114">
    <property type="entry name" value="PRK08263.1"/>
    <property type="match status" value="1"/>
</dbReference>
<comment type="similarity">
    <text evidence="1 3">Belongs to the short-chain dehydrogenases/reductases (SDR) family.</text>
</comment>
<dbReference type="GO" id="GO:0016491">
    <property type="term" value="F:oxidoreductase activity"/>
    <property type="evidence" value="ECO:0007669"/>
    <property type="project" value="UniProtKB-KW"/>
</dbReference>
<accession>A0A8J7D228</accession>
<comment type="caution">
    <text evidence="4">The sequence shown here is derived from an EMBL/GenBank/DDBJ whole genome shotgun (WGS) entry which is preliminary data.</text>
</comment>
<protein>
    <submittedName>
        <fullName evidence="4">SDR family NAD(P)-dependent oxidoreductase</fullName>
    </submittedName>
</protein>
<evidence type="ECO:0000256" key="2">
    <source>
        <dbReference type="ARBA" id="ARBA00023002"/>
    </source>
</evidence>
<dbReference type="AlphaFoldDB" id="A0A8J7D228"/>
<dbReference type="RefSeq" id="WP_193920099.1">
    <property type="nucleotide sequence ID" value="NZ_JADEXS020000001.1"/>
</dbReference>
<name>A0A8J7D228_DESMC</name>